<dbReference type="InterPro" id="IPR009057">
    <property type="entry name" value="Homeodomain-like_sf"/>
</dbReference>
<dbReference type="AlphaFoldDB" id="A0A494J8X5"/>
<feature type="domain" description="HTH araC/xylS-type" evidence="5">
    <location>
        <begin position="266"/>
        <end position="357"/>
    </location>
</feature>
<gene>
    <name evidence="6" type="ORF">AYC66_12030</name>
    <name evidence="7" type="ORF">BAY09_12980</name>
</gene>
<feature type="transmembrane region" description="Helical" evidence="4">
    <location>
        <begin position="123"/>
        <end position="144"/>
    </location>
</feature>
<dbReference type="PROSITE" id="PS01124">
    <property type="entry name" value="HTH_ARAC_FAMILY_2"/>
    <property type="match status" value="1"/>
</dbReference>
<feature type="transmembrane region" description="Helical" evidence="4">
    <location>
        <begin position="35"/>
        <end position="55"/>
    </location>
</feature>
<organism evidence="7">
    <name type="scientific">Elizabethkingia anophelis</name>
    <dbReference type="NCBI Taxonomy" id="1117645"/>
    <lineage>
        <taxon>Bacteria</taxon>
        <taxon>Pseudomonadati</taxon>
        <taxon>Bacteroidota</taxon>
        <taxon>Flavobacteriia</taxon>
        <taxon>Flavobacteriales</taxon>
        <taxon>Weeksellaceae</taxon>
        <taxon>Elizabethkingia</taxon>
    </lineage>
</organism>
<dbReference type="PROSITE" id="PS00041">
    <property type="entry name" value="HTH_ARAC_FAMILY_1"/>
    <property type="match status" value="1"/>
</dbReference>
<dbReference type="GO" id="GO:0043565">
    <property type="term" value="F:sequence-specific DNA binding"/>
    <property type="evidence" value="ECO:0007669"/>
    <property type="project" value="InterPro"/>
</dbReference>
<keyword evidence="4" id="KW-0812">Transmembrane</keyword>
<protein>
    <submittedName>
        <fullName evidence="7">AraC family transcriptional regulator</fullName>
    </submittedName>
</protein>
<evidence type="ECO:0000256" key="2">
    <source>
        <dbReference type="ARBA" id="ARBA00023125"/>
    </source>
</evidence>
<dbReference type="GO" id="GO:0003700">
    <property type="term" value="F:DNA-binding transcription factor activity"/>
    <property type="evidence" value="ECO:0007669"/>
    <property type="project" value="InterPro"/>
</dbReference>
<dbReference type="InterPro" id="IPR018060">
    <property type="entry name" value="HTH_AraC"/>
</dbReference>
<feature type="transmembrane region" description="Helical" evidence="4">
    <location>
        <begin position="6"/>
        <end position="23"/>
    </location>
</feature>
<dbReference type="Proteomes" id="UP000189738">
    <property type="component" value="Chromosome"/>
</dbReference>
<evidence type="ECO:0000313" key="7">
    <source>
        <dbReference type="EMBL" id="OPB52084.1"/>
    </source>
</evidence>
<accession>A0A494J8X5</accession>
<dbReference type="RefSeq" id="WP_078719957.1">
    <property type="nucleotide sequence ID" value="NZ_CP014339.1"/>
</dbReference>
<feature type="transmembrane region" description="Helical" evidence="4">
    <location>
        <begin position="192"/>
        <end position="212"/>
    </location>
</feature>
<dbReference type="Pfam" id="PF12833">
    <property type="entry name" value="HTH_18"/>
    <property type="match status" value="1"/>
</dbReference>
<feature type="transmembrane region" description="Helical" evidence="4">
    <location>
        <begin position="61"/>
        <end position="82"/>
    </location>
</feature>
<dbReference type="PANTHER" id="PTHR43280:SF29">
    <property type="entry name" value="ARAC-FAMILY TRANSCRIPTIONAL REGULATOR"/>
    <property type="match status" value="1"/>
</dbReference>
<keyword evidence="3" id="KW-0804">Transcription</keyword>
<keyword evidence="2" id="KW-0238">DNA-binding</keyword>
<dbReference type="EMBL" id="CP014339">
    <property type="protein sequence ID" value="AQX51363.1"/>
    <property type="molecule type" value="Genomic_DNA"/>
</dbReference>
<keyword evidence="4" id="KW-1133">Transmembrane helix</keyword>
<evidence type="ECO:0000256" key="1">
    <source>
        <dbReference type="ARBA" id="ARBA00023015"/>
    </source>
</evidence>
<proteinExistence type="predicted"/>
<feature type="transmembrane region" description="Helical" evidence="4">
    <location>
        <begin position="94"/>
        <end position="111"/>
    </location>
</feature>
<keyword evidence="1" id="KW-0805">Transcription regulation</keyword>
<keyword evidence="4" id="KW-0472">Membrane</keyword>
<dbReference type="SUPFAM" id="SSF46689">
    <property type="entry name" value="Homeodomain-like"/>
    <property type="match status" value="1"/>
</dbReference>
<dbReference type="SMART" id="SM00342">
    <property type="entry name" value="HTH_ARAC"/>
    <property type="match status" value="1"/>
</dbReference>
<evidence type="ECO:0000259" key="5">
    <source>
        <dbReference type="PROSITE" id="PS01124"/>
    </source>
</evidence>
<reference evidence="7" key="2">
    <citation type="submission" date="2016-06" db="EMBL/GenBank/DDBJ databases">
        <authorList>
            <person name="Nicholson A.C."/>
        </authorList>
    </citation>
    <scope>NUCLEOTIDE SEQUENCE [LARGE SCALE GENOMIC DNA]</scope>
    <source>
        <strain evidence="7">E6809</strain>
    </source>
</reference>
<sequence length="361" mass="42231">MDINLLILLFIAGALLLLSFLMLSNAVGVNRKPNFYFGICLFIWSSFFWDDLLLGDLLDHQIVYIITRFIQFLAPLIFYQSVHFYSNPYSKYRIRDTGHLILAILFLILLICKPERSHEYFQIIYLMMVLGNALFYTGLSYLKILKHRKNIESFASSKENIDLRWILWIIYATIAASVTTAFYNVFSGERSLNIYISIFFMLVVYIVAFYTIRQKEIYPKGLDVEDIDTEFSEINSGIKNKLMDDSDLKELKIKLTILMEAEKLYLDNELNLVKLAEKMNISGHQLSYVINQGFGENFFFFVNKYRVKRAEELLTNSDYEKYTILAIGYEAGFNSKTSFNNAFKKLTSFTPTEYRKNRSDL</sequence>
<name>A0A494J8X5_9FLAO</name>
<evidence type="ECO:0000256" key="3">
    <source>
        <dbReference type="ARBA" id="ARBA00023163"/>
    </source>
</evidence>
<dbReference type="EMBL" id="MAHS01000003">
    <property type="protein sequence ID" value="OPB52084.1"/>
    <property type="molecule type" value="Genomic_DNA"/>
</dbReference>
<feature type="transmembrane region" description="Helical" evidence="4">
    <location>
        <begin position="165"/>
        <end position="186"/>
    </location>
</feature>
<evidence type="ECO:0000256" key="4">
    <source>
        <dbReference type="SAM" id="Phobius"/>
    </source>
</evidence>
<reference evidence="6 8" key="1">
    <citation type="submission" date="2016-02" db="EMBL/GenBank/DDBJ databases">
        <authorList>
            <person name="Nicholson A.C."/>
            <person name="Humrighouse B.W."/>
            <person name="Loparev V."/>
            <person name="Emery B."/>
            <person name="Graziano J."/>
            <person name="McQuiston J.R."/>
        </authorList>
    </citation>
    <scope>NUCLEOTIDE SEQUENCE [LARGE SCALE GENOMIC DNA]</scope>
    <source>
        <strain evidence="6 8">E6809</strain>
    </source>
</reference>
<evidence type="ECO:0000313" key="8">
    <source>
        <dbReference type="Proteomes" id="UP000189738"/>
    </source>
</evidence>
<dbReference type="PANTHER" id="PTHR43280">
    <property type="entry name" value="ARAC-FAMILY TRANSCRIPTIONAL REGULATOR"/>
    <property type="match status" value="1"/>
</dbReference>
<dbReference type="Gene3D" id="1.10.10.60">
    <property type="entry name" value="Homeodomain-like"/>
    <property type="match status" value="2"/>
</dbReference>
<dbReference type="InterPro" id="IPR018062">
    <property type="entry name" value="HTH_AraC-typ_CS"/>
</dbReference>
<evidence type="ECO:0000313" key="6">
    <source>
        <dbReference type="EMBL" id="AQX51363.1"/>
    </source>
</evidence>